<dbReference type="RefSeq" id="WP_171783780.1">
    <property type="nucleotide sequence ID" value="NZ_BAAAML010000009.1"/>
</dbReference>
<name>A0ABX2A744_9MICO</name>
<keyword evidence="1" id="KW-0808">Transferase</keyword>
<proteinExistence type="predicted"/>
<dbReference type="Proteomes" id="UP000757540">
    <property type="component" value="Unassembled WGS sequence"/>
</dbReference>
<dbReference type="GO" id="GO:0016779">
    <property type="term" value="F:nucleotidyltransferase activity"/>
    <property type="evidence" value="ECO:0007669"/>
    <property type="project" value="UniProtKB-KW"/>
</dbReference>
<accession>A0ABX2A744</accession>
<keyword evidence="1" id="KW-0548">Nucleotidyltransferase</keyword>
<gene>
    <name evidence="1" type="ORF">HDG69_002167</name>
</gene>
<reference evidence="1 2" key="1">
    <citation type="submission" date="2020-05" db="EMBL/GenBank/DDBJ databases">
        <title>Genomic Encyclopedia of Type Strains, Phase III (KMG-III): the genomes of soil and plant-associated and newly described type strains.</title>
        <authorList>
            <person name="Whitman W."/>
        </authorList>
    </citation>
    <scope>NUCLEOTIDE SEQUENCE [LARGE SCALE GENOMIC DNA]</scope>
    <source>
        <strain evidence="1 2">KCTC 19046</strain>
    </source>
</reference>
<protein>
    <submittedName>
        <fullName evidence="1">2-C-methyl-D-erythritol 4-phosphate cytidylyltransferase</fullName>
    </submittedName>
</protein>
<keyword evidence="2" id="KW-1185">Reference proteome</keyword>
<organism evidence="1 2">
    <name type="scientific">Isoptericola halotolerans</name>
    <dbReference type="NCBI Taxonomy" id="300560"/>
    <lineage>
        <taxon>Bacteria</taxon>
        <taxon>Bacillati</taxon>
        <taxon>Actinomycetota</taxon>
        <taxon>Actinomycetes</taxon>
        <taxon>Micrococcales</taxon>
        <taxon>Promicromonosporaceae</taxon>
        <taxon>Isoptericola</taxon>
    </lineage>
</organism>
<dbReference type="EMBL" id="JABEZU010000002">
    <property type="protein sequence ID" value="NOV97592.1"/>
    <property type="molecule type" value="Genomic_DNA"/>
</dbReference>
<evidence type="ECO:0000313" key="2">
    <source>
        <dbReference type="Proteomes" id="UP000757540"/>
    </source>
</evidence>
<sequence length="85" mass="9377">MSAATRRRIHLTETARLAAIIDRNAMAGEPRAATVARLVEKADLLSARDEDFLVFDPDRPTITTEQVADLLDEDDVDAVAETRRG</sequence>
<evidence type="ECO:0000313" key="1">
    <source>
        <dbReference type="EMBL" id="NOV97592.1"/>
    </source>
</evidence>
<comment type="caution">
    <text evidence="1">The sequence shown here is derived from an EMBL/GenBank/DDBJ whole genome shotgun (WGS) entry which is preliminary data.</text>
</comment>